<dbReference type="EMBL" id="JBHUCO010000106">
    <property type="protein sequence ID" value="MFD1524685.1"/>
    <property type="molecule type" value="Genomic_DNA"/>
</dbReference>
<name>A0ABW4FC87_9PSEU</name>
<accession>A0ABW4FC87</accession>
<organism evidence="2 3">
    <name type="scientific">Pseudonocardia yunnanensis</name>
    <dbReference type="NCBI Taxonomy" id="58107"/>
    <lineage>
        <taxon>Bacteria</taxon>
        <taxon>Bacillati</taxon>
        <taxon>Actinomycetota</taxon>
        <taxon>Actinomycetes</taxon>
        <taxon>Pseudonocardiales</taxon>
        <taxon>Pseudonocardiaceae</taxon>
        <taxon>Pseudonocardia</taxon>
    </lineage>
</organism>
<feature type="region of interest" description="Disordered" evidence="1">
    <location>
        <begin position="72"/>
        <end position="154"/>
    </location>
</feature>
<gene>
    <name evidence="2" type="ORF">ACFSJD_44920</name>
</gene>
<feature type="compositionally biased region" description="Low complexity" evidence="1">
    <location>
        <begin position="103"/>
        <end position="120"/>
    </location>
</feature>
<comment type="caution">
    <text evidence="2">The sequence shown here is derived from an EMBL/GenBank/DDBJ whole genome shotgun (WGS) entry which is preliminary data.</text>
</comment>
<dbReference type="Proteomes" id="UP001597114">
    <property type="component" value="Unassembled WGS sequence"/>
</dbReference>
<keyword evidence="3" id="KW-1185">Reference proteome</keyword>
<proteinExistence type="predicted"/>
<evidence type="ECO:0000313" key="3">
    <source>
        <dbReference type="Proteomes" id="UP001597114"/>
    </source>
</evidence>
<evidence type="ECO:0000313" key="2">
    <source>
        <dbReference type="EMBL" id="MFD1524685.1"/>
    </source>
</evidence>
<sequence length="154" mass="15945">IVEANRGNGYPNVEAIPKSRKSTISPAPASSYIHRSFPLPEPVTFPAPTRNPARAQPRINAAAVVVFPAFIDDPTTTNVPNSAPPPTPTGPATGAGMGKAKSSNDNPTPDTPTNDPTTSNCVGSLRRTCADATTPTTPPAVNRCATDPDGRYPS</sequence>
<protein>
    <submittedName>
        <fullName evidence="2">Uncharacterized protein</fullName>
    </submittedName>
</protein>
<dbReference type="RefSeq" id="WP_379659507.1">
    <property type="nucleotide sequence ID" value="NZ_JBHUCO010000106.1"/>
</dbReference>
<reference evidence="3" key="1">
    <citation type="journal article" date="2019" name="Int. J. Syst. Evol. Microbiol.">
        <title>The Global Catalogue of Microorganisms (GCM) 10K type strain sequencing project: providing services to taxonomists for standard genome sequencing and annotation.</title>
        <authorList>
            <consortium name="The Broad Institute Genomics Platform"/>
            <consortium name="The Broad Institute Genome Sequencing Center for Infectious Disease"/>
            <person name="Wu L."/>
            <person name="Ma J."/>
        </authorList>
    </citation>
    <scope>NUCLEOTIDE SEQUENCE [LARGE SCALE GENOMIC DNA]</scope>
    <source>
        <strain evidence="3">CCM 7043</strain>
    </source>
</reference>
<evidence type="ECO:0000256" key="1">
    <source>
        <dbReference type="SAM" id="MobiDB-lite"/>
    </source>
</evidence>
<feature type="region of interest" description="Disordered" evidence="1">
    <location>
        <begin position="1"/>
        <end position="56"/>
    </location>
</feature>
<feature type="non-terminal residue" evidence="2">
    <location>
        <position position="1"/>
    </location>
</feature>